<sequence length="376" mass="41027">MTSGRYPDLRGSARLLNQSLPACAVAYIDSMVYPLSPLRGQYWFHTSFPFKRCRSPEFGSEYRVSDEAVNPLFTMSARDTIWRLVFFTGSILVHLAIFALVKIPQTSAPMATKNSLTVQLQSSINTITPVPQGSAQTQTKKALSSTLPTKTATPKKILKPDALGKKIEPKATLIIAQTDPIETSVFVAKKTSAPIVQDQLSKPIDVLDLEKFARAKNILATAELASMEDLKPTSTGPEQAAMPAAIASAMAELPKANPLDQIVSEPSNEFQSTAQVEPDRVDRRDVQNFAAARFAGRPPVPIKPASAIRKRLRGELVLRGFVGASGQLEQPFVQRSSGHLELDQAALEQALAWSFQPALEDGVATGQWVEWTVAFR</sequence>
<dbReference type="KEGG" id="rfo:REIFOR_00819"/>
<dbReference type="GO" id="GO:0055085">
    <property type="term" value="P:transmembrane transport"/>
    <property type="evidence" value="ECO:0007669"/>
    <property type="project" value="InterPro"/>
</dbReference>
<dbReference type="GO" id="GO:0015031">
    <property type="term" value="P:protein transport"/>
    <property type="evidence" value="ECO:0007669"/>
    <property type="project" value="UniProtKB-KW"/>
</dbReference>
<evidence type="ECO:0000256" key="10">
    <source>
        <dbReference type="SAM" id="Phobius"/>
    </source>
</evidence>
<dbReference type="SUPFAM" id="SSF74653">
    <property type="entry name" value="TolA/TonB C-terminal domain"/>
    <property type="match status" value="1"/>
</dbReference>
<evidence type="ECO:0000256" key="9">
    <source>
        <dbReference type="ARBA" id="ARBA00023136"/>
    </source>
</evidence>
<name>A0A2K8KMB3_9GAMM</name>
<keyword evidence="13" id="KW-1185">Reference proteome</keyword>
<dbReference type="Proteomes" id="UP000229757">
    <property type="component" value="Chromosome"/>
</dbReference>
<dbReference type="Pfam" id="PF03544">
    <property type="entry name" value="TonB_C"/>
    <property type="match status" value="1"/>
</dbReference>
<evidence type="ECO:0000256" key="1">
    <source>
        <dbReference type="ARBA" id="ARBA00004383"/>
    </source>
</evidence>
<dbReference type="InterPro" id="IPR006260">
    <property type="entry name" value="TonB/TolA_C"/>
</dbReference>
<keyword evidence="7" id="KW-0653">Protein transport</keyword>
<evidence type="ECO:0000259" key="11">
    <source>
        <dbReference type="PROSITE" id="PS52015"/>
    </source>
</evidence>
<evidence type="ECO:0000256" key="6">
    <source>
        <dbReference type="ARBA" id="ARBA00022692"/>
    </source>
</evidence>
<reference evidence="12 13" key="1">
    <citation type="journal article" date="2017" name="Environ. Microbiol.">
        <title>Genomic and physiological analyses of 'Reinekea forsetii' reveal a versatile opportunistic lifestyle during spring algae blooms.</title>
        <authorList>
            <person name="Avci B."/>
            <person name="Hahnke R.L."/>
            <person name="Chafee M."/>
            <person name="Fischer T."/>
            <person name="Gruber-Vodicka H."/>
            <person name="Tegetmeyer H.E."/>
            <person name="Harder J."/>
            <person name="Fuchs B.M."/>
            <person name="Amann R.I."/>
            <person name="Teeling H."/>
        </authorList>
    </citation>
    <scope>NUCLEOTIDE SEQUENCE [LARGE SCALE GENOMIC DNA]</scope>
    <source>
        <strain evidence="12 13">Hel1_31_D35</strain>
    </source>
</reference>
<feature type="domain" description="TonB C-terminal" evidence="11">
    <location>
        <begin position="288"/>
        <end position="376"/>
    </location>
</feature>
<comment type="subcellular location">
    <subcellularLocation>
        <location evidence="1">Cell inner membrane</location>
        <topology evidence="1">Single-pass membrane protein</topology>
        <orientation evidence="1">Periplasmic side</orientation>
    </subcellularLocation>
</comment>
<protein>
    <submittedName>
        <fullName evidence="12">TonB protein</fullName>
    </submittedName>
</protein>
<dbReference type="Gene3D" id="3.30.1150.10">
    <property type="match status" value="1"/>
</dbReference>
<evidence type="ECO:0000313" key="13">
    <source>
        <dbReference type="Proteomes" id="UP000229757"/>
    </source>
</evidence>
<dbReference type="EMBL" id="CP011797">
    <property type="protein sequence ID" value="ATX75987.1"/>
    <property type="molecule type" value="Genomic_DNA"/>
</dbReference>
<dbReference type="AlphaFoldDB" id="A0A2K8KMB3"/>
<dbReference type="InterPro" id="IPR051045">
    <property type="entry name" value="TonB-dependent_transducer"/>
</dbReference>
<comment type="similarity">
    <text evidence="2">Belongs to the TonB family.</text>
</comment>
<evidence type="ECO:0000256" key="4">
    <source>
        <dbReference type="ARBA" id="ARBA00022475"/>
    </source>
</evidence>
<evidence type="ECO:0000256" key="3">
    <source>
        <dbReference type="ARBA" id="ARBA00022448"/>
    </source>
</evidence>
<evidence type="ECO:0000256" key="2">
    <source>
        <dbReference type="ARBA" id="ARBA00006555"/>
    </source>
</evidence>
<keyword evidence="9 10" id="KW-0472">Membrane</keyword>
<accession>A0A2K8KMB3</accession>
<keyword evidence="4" id="KW-1003">Cell membrane</keyword>
<dbReference type="GO" id="GO:0005886">
    <property type="term" value="C:plasma membrane"/>
    <property type="evidence" value="ECO:0007669"/>
    <property type="project" value="UniProtKB-SubCell"/>
</dbReference>
<feature type="transmembrane region" description="Helical" evidence="10">
    <location>
        <begin position="81"/>
        <end position="101"/>
    </location>
</feature>
<keyword evidence="5" id="KW-0997">Cell inner membrane</keyword>
<evidence type="ECO:0000256" key="8">
    <source>
        <dbReference type="ARBA" id="ARBA00022989"/>
    </source>
</evidence>
<keyword evidence="3" id="KW-0813">Transport</keyword>
<keyword evidence="8 10" id="KW-1133">Transmembrane helix</keyword>
<dbReference type="PROSITE" id="PS52015">
    <property type="entry name" value="TONB_CTD"/>
    <property type="match status" value="1"/>
</dbReference>
<keyword evidence="6 10" id="KW-0812">Transmembrane</keyword>
<dbReference type="PANTHER" id="PTHR33446">
    <property type="entry name" value="PROTEIN TONB-RELATED"/>
    <property type="match status" value="1"/>
</dbReference>
<evidence type="ECO:0000256" key="5">
    <source>
        <dbReference type="ARBA" id="ARBA00022519"/>
    </source>
</evidence>
<organism evidence="12 13">
    <name type="scientific">Reinekea forsetii</name>
    <dbReference type="NCBI Taxonomy" id="1336806"/>
    <lineage>
        <taxon>Bacteria</taxon>
        <taxon>Pseudomonadati</taxon>
        <taxon>Pseudomonadota</taxon>
        <taxon>Gammaproteobacteria</taxon>
        <taxon>Oceanospirillales</taxon>
        <taxon>Saccharospirillaceae</taxon>
        <taxon>Reinekea</taxon>
    </lineage>
</organism>
<gene>
    <name evidence="12" type="primary">tonB</name>
    <name evidence="12" type="ORF">REIFOR_00819</name>
</gene>
<evidence type="ECO:0000256" key="7">
    <source>
        <dbReference type="ARBA" id="ARBA00022927"/>
    </source>
</evidence>
<dbReference type="NCBIfam" id="TIGR01352">
    <property type="entry name" value="tonB_Cterm"/>
    <property type="match status" value="1"/>
</dbReference>
<proteinExistence type="inferred from homology"/>
<dbReference type="InterPro" id="IPR037682">
    <property type="entry name" value="TonB_C"/>
</dbReference>
<evidence type="ECO:0000313" key="12">
    <source>
        <dbReference type="EMBL" id="ATX75987.1"/>
    </source>
</evidence>